<evidence type="ECO:0000313" key="3">
    <source>
        <dbReference type="EMBL" id="ERP38677.1"/>
    </source>
</evidence>
<proteinExistence type="predicted"/>
<sequence>MKHLCILICILPLIVWADSRTAVAVVEGGFDARATGHSFSGEFPTQSGDATLRMDDSTVSMTLSVPVTDISTNNSRRDNNMYEMFETDAYENITGEVTEVPLKTLRDAQKLPLSLTIRDMTEDIKGTISDWEDENGQISFSLSFTVSLETFDLDPGSPLPGLRVHDDVEVSLSVYVDPS</sequence>
<keyword evidence="4" id="KW-1185">Reference proteome</keyword>
<dbReference type="SUPFAM" id="SSF101874">
    <property type="entry name" value="YceI-like"/>
    <property type="match status" value="1"/>
</dbReference>
<dbReference type="AlphaFoldDB" id="U7D9H4"/>
<name>U7D9H4_9BACT</name>
<dbReference type="RefSeq" id="WP_022636212.1">
    <property type="nucleotide sequence ID" value="NZ_ASJR01000005.1"/>
</dbReference>
<dbReference type="STRING" id="1313304.CALK_0693"/>
<dbReference type="Gene3D" id="2.40.128.110">
    <property type="entry name" value="Lipid/polyisoprenoid-binding, YceI-like"/>
    <property type="match status" value="1"/>
</dbReference>
<reference evidence="3 4" key="1">
    <citation type="journal article" date="2013" name="Environ. Microbiol.">
        <title>Genome analysis of Chitinivibrio alkaliphilus gen. nov., sp. nov., a novel extremely haloalkaliphilic anaerobic chitinolytic bacterium from the candidate phylum Termite Group 3.</title>
        <authorList>
            <person name="Sorokin D.Y."/>
            <person name="Gumerov V.M."/>
            <person name="Rakitin A.L."/>
            <person name="Beletsky A.V."/>
            <person name="Damste J.S."/>
            <person name="Muyzer G."/>
            <person name="Mardanov A.V."/>
            <person name="Ravin N.V."/>
        </authorList>
    </citation>
    <scope>NUCLEOTIDE SEQUENCE [LARGE SCALE GENOMIC DNA]</scope>
    <source>
        <strain evidence="3 4">ACht1</strain>
    </source>
</reference>
<feature type="domain" description="Lipid/polyisoprenoid-binding YceI-like" evidence="2">
    <location>
        <begin position="23"/>
        <end position="177"/>
    </location>
</feature>
<dbReference type="Proteomes" id="UP000017148">
    <property type="component" value="Unassembled WGS sequence"/>
</dbReference>
<keyword evidence="1" id="KW-0732">Signal</keyword>
<organism evidence="3 4">
    <name type="scientific">Chitinivibrio alkaliphilus ACht1</name>
    <dbReference type="NCBI Taxonomy" id="1313304"/>
    <lineage>
        <taxon>Bacteria</taxon>
        <taxon>Pseudomonadati</taxon>
        <taxon>Fibrobacterota</taxon>
        <taxon>Chitinivibrionia</taxon>
        <taxon>Chitinivibrionales</taxon>
        <taxon>Chitinivibrionaceae</taxon>
        <taxon>Chitinivibrio</taxon>
    </lineage>
</organism>
<dbReference type="PANTHER" id="PTHR34406">
    <property type="entry name" value="PROTEIN YCEI"/>
    <property type="match status" value="1"/>
</dbReference>
<dbReference type="PANTHER" id="PTHR34406:SF1">
    <property type="entry name" value="PROTEIN YCEI"/>
    <property type="match status" value="1"/>
</dbReference>
<evidence type="ECO:0000256" key="1">
    <source>
        <dbReference type="SAM" id="SignalP"/>
    </source>
</evidence>
<feature type="chain" id="PRO_5004681775" description="Lipid/polyisoprenoid-binding YceI-like domain-containing protein" evidence="1">
    <location>
        <begin position="18"/>
        <end position="179"/>
    </location>
</feature>
<evidence type="ECO:0000313" key="4">
    <source>
        <dbReference type="Proteomes" id="UP000017148"/>
    </source>
</evidence>
<dbReference type="Pfam" id="PF04264">
    <property type="entry name" value="YceI"/>
    <property type="match status" value="1"/>
</dbReference>
<protein>
    <recommendedName>
        <fullName evidence="2">Lipid/polyisoprenoid-binding YceI-like domain-containing protein</fullName>
    </recommendedName>
</protein>
<evidence type="ECO:0000259" key="2">
    <source>
        <dbReference type="SMART" id="SM00867"/>
    </source>
</evidence>
<dbReference type="OrthoDB" id="5401786at2"/>
<dbReference type="InterPro" id="IPR036761">
    <property type="entry name" value="TTHA0802/YceI-like_sf"/>
</dbReference>
<accession>U7D9H4</accession>
<dbReference type="eggNOG" id="ENOG503465I">
    <property type="taxonomic scope" value="Bacteria"/>
</dbReference>
<dbReference type="EMBL" id="ASJR01000005">
    <property type="protein sequence ID" value="ERP38677.1"/>
    <property type="molecule type" value="Genomic_DNA"/>
</dbReference>
<comment type="caution">
    <text evidence="3">The sequence shown here is derived from an EMBL/GenBank/DDBJ whole genome shotgun (WGS) entry which is preliminary data.</text>
</comment>
<dbReference type="InterPro" id="IPR007372">
    <property type="entry name" value="Lipid/polyisoprenoid-bd_YceI"/>
</dbReference>
<dbReference type="SMART" id="SM00867">
    <property type="entry name" value="YceI"/>
    <property type="match status" value="1"/>
</dbReference>
<gene>
    <name evidence="3" type="ORF">CALK_0693</name>
</gene>
<feature type="signal peptide" evidence="1">
    <location>
        <begin position="1"/>
        <end position="17"/>
    </location>
</feature>